<dbReference type="Proteomes" id="UP000054549">
    <property type="component" value="Unassembled WGS sequence"/>
</dbReference>
<evidence type="ECO:0000313" key="3">
    <source>
        <dbReference type="Proteomes" id="UP000054549"/>
    </source>
</evidence>
<gene>
    <name evidence="2" type="ORF">M378DRAFT_1046103</name>
</gene>
<dbReference type="AlphaFoldDB" id="A0A0C2WGC0"/>
<feature type="compositionally biased region" description="Polar residues" evidence="1">
    <location>
        <begin position="110"/>
        <end position="120"/>
    </location>
</feature>
<feature type="region of interest" description="Disordered" evidence="1">
    <location>
        <begin position="742"/>
        <end position="762"/>
    </location>
</feature>
<feature type="compositionally biased region" description="Basic and acidic residues" evidence="1">
    <location>
        <begin position="47"/>
        <end position="65"/>
    </location>
</feature>
<dbReference type="InParanoid" id="A0A0C2WGC0"/>
<organism evidence="2 3">
    <name type="scientific">Amanita muscaria (strain Koide BX008)</name>
    <dbReference type="NCBI Taxonomy" id="946122"/>
    <lineage>
        <taxon>Eukaryota</taxon>
        <taxon>Fungi</taxon>
        <taxon>Dikarya</taxon>
        <taxon>Basidiomycota</taxon>
        <taxon>Agaricomycotina</taxon>
        <taxon>Agaricomycetes</taxon>
        <taxon>Agaricomycetidae</taxon>
        <taxon>Agaricales</taxon>
        <taxon>Pluteineae</taxon>
        <taxon>Amanitaceae</taxon>
        <taxon>Amanita</taxon>
    </lineage>
</organism>
<protein>
    <submittedName>
        <fullName evidence="2">Uncharacterized protein</fullName>
    </submittedName>
</protein>
<feature type="region of interest" description="Disordered" evidence="1">
    <location>
        <begin position="47"/>
        <end position="132"/>
    </location>
</feature>
<reference evidence="2 3" key="1">
    <citation type="submission" date="2014-04" db="EMBL/GenBank/DDBJ databases">
        <title>Evolutionary Origins and Diversification of the Mycorrhizal Mutualists.</title>
        <authorList>
            <consortium name="DOE Joint Genome Institute"/>
            <consortium name="Mycorrhizal Genomics Consortium"/>
            <person name="Kohler A."/>
            <person name="Kuo A."/>
            <person name="Nagy L.G."/>
            <person name="Floudas D."/>
            <person name="Copeland A."/>
            <person name="Barry K.W."/>
            <person name="Cichocki N."/>
            <person name="Veneault-Fourrey C."/>
            <person name="LaButti K."/>
            <person name="Lindquist E.A."/>
            <person name="Lipzen A."/>
            <person name="Lundell T."/>
            <person name="Morin E."/>
            <person name="Murat C."/>
            <person name="Riley R."/>
            <person name="Ohm R."/>
            <person name="Sun H."/>
            <person name="Tunlid A."/>
            <person name="Henrissat B."/>
            <person name="Grigoriev I.V."/>
            <person name="Hibbett D.S."/>
            <person name="Martin F."/>
        </authorList>
    </citation>
    <scope>NUCLEOTIDE SEQUENCE [LARGE SCALE GENOMIC DNA]</scope>
    <source>
        <strain evidence="2 3">Koide BX008</strain>
    </source>
</reference>
<evidence type="ECO:0000256" key="1">
    <source>
        <dbReference type="SAM" id="MobiDB-lite"/>
    </source>
</evidence>
<accession>A0A0C2WGC0</accession>
<feature type="compositionally biased region" description="Polar residues" evidence="1">
    <location>
        <begin position="785"/>
        <end position="794"/>
    </location>
</feature>
<sequence length="1164" mass="133402">MELPPAWSQGCVCGRIFSVPQAYTYHKRSCPKTKKRLSYALEKAKEVWKGKKRRKTEETARHEAAETSVDSEDLHRSIAEQRTRRKHRQLPKRYQDIAPEPPAALPPPSSQVMSECTQTEPDVPRSPPTQVKKSTRNIFGLFRQYYATCFPDHDPGEKITPNDLINASPALFSDRPAHNYYPYPNQSSFLLGEWYWNDGEKKSQSSFQNLLKIVGHPDFHPEDVSGKNWRLIDAQLSGERCEGSDEGDWEDEQDSRRGGWIKTPIKINVPFHKRTLHPGQKEFDTGILHHRKLTSVIKEKITRPSTHPHLHFEPYEFFWQPNDAAEPIQVHGELYTSEAFIEAHCELQDSPREPGCNLPRVVLGLMFASDGTQLTSFSTAKLWPVYLVIGNESKDRRSKPSCHAFEHVAYLETVSFAAENIGGGKGPNSTFLAHCHREMYHAQWSIILDDEFLEAYRHGMVVKCCDDTWRRFYPRIFTYSADYKEKILVVSIRNLGRCPCPRCLIPLDHVPNMGMCRDMKQRKSLARIDDVKRRSRVEAAREAIYLKNYAVGSAAVESLWSQQQCVSFNAFSDKLSPLNFNMFDMLVVDLMHEVELGVWKAVFIHLLRLLDSKNENLKHEIPPFRIDGVRRTTTNRSELKKMTAHEYEDMLQCAIPVFDGLLSEPHNTCILKLLFDLTHWHGLAKLQMHTDLTLGLMSQVTTSLRDRLRALQEKTCVAFSTRELERERAACLRLQGKRMAATDTGSFNSKPQKRNSSVKQPKQLNLRTYKYHSLGDYHHTIQRFGTTDSYSTQPSEREHRTSKGRFLRTSGRSIPQQLSRIEQRQRRIRLIRGNLNGNASQIELEDIAVDSGVHYNMGTSQKFPVHIPTFLQQNDGDPAIKNFIPKLRDHLLPRIQAAIQREAEHPELPCIGTAGLDDATARDFVFFKHDCIYHHKVLRFNFTTYDPGTSRCNIMLLADYADGSNPSNLHHFLYARVLGAYHANAVYTGPGMLDYKACHFDFLWVRWYEVMDPRSSGWSNSALDSVCFPPMHEDESFGFVDPNDVLRGCHILPAFTKGKRKETTMDVSRCAKDSKDYKVYYVGRCILDKSIDTSDDLFADPEPLGGRDMHATDMDSSASYESDNSEMALEDRDLEGWEDVEGDTSDDGNDIDHDSEDDYGGIYE</sequence>
<feature type="compositionally biased region" description="Basic and acidic residues" evidence="1">
    <location>
        <begin position="72"/>
        <end position="82"/>
    </location>
</feature>
<dbReference type="InterPro" id="IPR041078">
    <property type="entry name" value="Plavaka"/>
</dbReference>
<evidence type="ECO:0000313" key="2">
    <source>
        <dbReference type="EMBL" id="KIL55143.1"/>
    </source>
</evidence>
<dbReference type="HOGENOM" id="CLU_002498_0_0_1"/>
<feature type="compositionally biased region" description="Polar residues" evidence="1">
    <location>
        <begin position="743"/>
        <end position="762"/>
    </location>
</feature>
<keyword evidence="3" id="KW-1185">Reference proteome</keyword>
<feature type="compositionally biased region" description="Pro residues" evidence="1">
    <location>
        <begin position="99"/>
        <end position="109"/>
    </location>
</feature>
<dbReference type="EMBL" id="KN818561">
    <property type="protein sequence ID" value="KIL55143.1"/>
    <property type="molecule type" value="Genomic_DNA"/>
</dbReference>
<dbReference type="Pfam" id="PF18759">
    <property type="entry name" value="Plavaka"/>
    <property type="match status" value="1"/>
</dbReference>
<feature type="region of interest" description="Disordered" evidence="1">
    <location>
        <begin position="1102"/>
        <end position="1164"/>
    </location>
</feature>
<name>A0A0C2WGC0_AMAMK</name>
<feature type="compositionally biased region" description="Acidic residues" evidence="1">
    <location>
        <begin position="1136"/>
        <end position="1164"/>
    </location>
</feature>
<dbReference type="OrthoDB" id="2687259at2759"/>
<proteinExistence type="predicted"/>
<feature type="region of interest" description="Disordered" evidence="1">
    <location>
        <begin position="785"/>
        <end position="813"/>
    </location>
</feature>
<dbReference type="STRING" id="946122.A0A0C2WGC0"/>